<keyword evidence="1" id="KW-0472">Membrane</keyword>
<sequence>MIPLIAAAVSAIAPALAKQGLDLLSGVFRGAAGKGAQEVADLIEDKTGININDVADNKLTDEQWTKLKEFEFQYQSKLLEYRQQVDANDIKSEELSEKNTENARELQRAALTSDDKFAKRFIYFYASALTLFTFAFIFYACFISQGTDDHANRTIDTVLGFLLGVTLSAIIQFFFGSSAGSRSKEEKLNSLTGRMGLDRVAQTEGSGS</sequence>
<evidence type="ECO:0000256" key="1">
    <source>
        <dbReference type="SAM" id="Phobius"/>
    </source>
</evidence>
<organism evidence="2 3">
    <name type="scientific">Caballeronia calidae</name>
    <dbReference type="NCBI Taxonomy" id="1777139"/>
    <lineage>
        <taxon>Bacteria</taxon>
        <taxon>Pseudomonadati</taxon>
        <taxon>Pseudomonadota</taxon>
        <taxon>Betaproteobacteria</taxon>
        <taxon>Burkholderiales</taxon>
        <taxon>Burkholderiaceae</taxon>
        <taxon>Caballeronia</taxon>
    </lineage>
</organism>
<dbReference type="OrthoDB" id="1122879at2"/>
<keyword evidence="1" id="KW-1133">Transmembrane helix</keyword>
<keyword evidence="3" id="KW-1185">Reference proteome</keyword>
<comment type="caution">
    <text evidence="2">The sequence shown here is derived from an EMBL/GenBank/DDBJ whole genome shotgun (WGS) entry which is preliminary data.</text>
</comment>
<keyword evidence="1" id="KW-0812">Transmembrane</keyword>
<gene>
    <name evidence="2" type="ORF">AWB78_08097</name>
</gene>
<protein>
    <submittedName>
        <fullName evidence="2">Uncharacterized protein</fullName>
    </submittedName>
</protein>
<evidence type="ECO:0000313" key="3">
    <source>
        <dbReference type="Proteomes" id="UP000071859"/>
    </source>
</evidence>
<feature type="transmembrane region" description="Helical" evidence="1">
    <location>
        <begin position="154"/>
        <end position="175"/>
    </location>
</feature>
<name>A0A158EI05_9BURK</name>
<evidence type="ECO:0000313" key="2">
    <source>
        <dbReference type="EMBL" id="SAL06495.1"/>
    </source>
</evidence>
<dbReference type="EMBL" id="FCOX02000118">
    <property type="protein sequence ID" value="SAL06495.1"/>
    <property type="molecule type" value="Genomic_DNA"/>
</dbReference>
<reference evidence="2" key="1">
    <citation type="submission" date="2016-01" db="EMBL/GenBank/DDBJ databases">
        <authorList>
            <person name="Peeters C."/>
        </authorList>
    </citation>
    <scope>NUCLEOTIDE SEQUENCE</scope>
    <source>
        <strain evidence="2">LMG 29321</strain>
    </source>
</reference>
<dbReference type="Proteomes" id="UP000071859">
    <property type="component" value="Unassembled WGS sequence"/>
</dbReference>
<accession>A0A158EI05</accession>
<feature type="transmembrane region" description="Helical" evidence="1">
    <location>
        <begin position="122"/>
        <end position="142"/>
    </location>
</feature>
<proteinExistence type="predicted"/>
<dbReference type="AlphaFoldDB" id="A0A158EI05"/>
<dbReference type="RefSeq" id="WP_062612396.1">
    <property type="nucleotide sequence ID" value="NZ_FCOX02000118.1"/>
</dbReference>